<keyword evidence="7" id="KW-1185">Reference proteome</keyword>
<keyword evidence="1" id="KW-0479">Metal-binding</keyword>
<dbReference type="PROSITE" id="PS01360">
    <property type="entry name" value="ZF_MYND_1"/>
    <property type="match status" value="1"/>
</dbReference>
<organism evidence="6 7">
    <name type="scientific">Sistotremastrum niveocremeum HHB9708</name>
    <dbReference type="NCBI Taxonomy" id="1314777"/>
    <lineage>
        <taxon>Eukaryota</taxon>
        <taxon>Fungi</taxon>
        <taxon>Dikarya</taxon>
        <taxon>Basidiomycota</taxon>
        <taxon>Agaricomycotina</taxon>
        <taxon>Agaricomycetes</taxon>
        <taxon>Sistotremastrales</taxon>
        <taxon>Sistotremastraceae</taxon>
        <taxon>Sertulicium</taxon>
        <taxon>Sertulicium niveocremeum</taxon>
    </lineage>
</organism>
<evidence type="ECO:0000313" key="6">
    <source>
        <dbReference type="EMBL" id="KZS98796.1"/>
    </source>
</evidence>
<evidence type="ECO:0000256" key="3">
    <source>
        <dbReference type="ARBA" id="ARBA00022833"/>
    </source>
</evidence>
<gene>
    <name evidence="6" type="ORF">SISNIDRAFT_1356</name>
</gene>
<dbReference type="OrthoDB" id="4851849at2759"/>
<sequence>MARTCEVCGDPTQKGCTGCTRVAYCSSACQNEHWPLHVVQCDNPGRPITTGDHFVAYHMGAELHSQSMMDYGFLRINDPMEMPLLIDIYVKLIFDLGVRGPTLHKWRTTGTLHAEIVAKFEAAKILAPMEFQWLVQNPQIFVAKAPPGRPTFLKSVDNEDAEMQRRTWVRVGGSATDSTADITRIQKSWSKDRKICFKFFTEVLGTGIPSERSADSCVPFACCLYSVKFPETLCILYYTLIQRCSFDEFCEAYTTSSLIALMDRKGLYQERSVMGPDFETVLSQSPRRISSVWYLRAYAHCQDAVPDLRHLVPYGFGNTQDLKEMERLRLFYCKLFKAELIPSLELLEAANGGRLFERIMKIPNLNASKSDRRFLKRVMDTKQPRATVRETTYRN</sequence>
<dbReference type="Pfam" id="PF01753">
    <property type="entry name" value="zf-MYND"/>
    <property type="match status" value="1"/>
</dbReference>
<evidence type="ECO:0000313" key="7">
    <source>
        <dbReference type="Proteomes" id="UP000076722"/>
    </source>
</evidence>
<name>A0A165ACQ9_9AGAM</name>
<evidence type="ECO:0000259" key="5">
    <source>
        <dbReference type="PROSITE" id="PS50865"/>
    </source>
</evidence>
<keyword evidence="2 4" id="KW-0863">Zinc-finger</keyword>
<dbReference type="Gene3D" id="6.10.140.2220">
    <property type="match status" value="1"/>
</dbReference>
<dbReference type="EMBL" id="KV419394">
    <property type="protein sequence ID" value="KZS98796.1"/>
    <property type="molecule type" value="Genomic_DNA"/>
</dbReference>
<protein>
    <recommendedName>
        <fullName evidence="5">MYND-type domain-containing protein</fullName>
    </recommendedName>
</protein>
<evidence type="ECO:0000256" key="2">
    <source>
        <dbReference type="ARBA" id="ARBA00022771"/>
    </source>
</evidence>
<accession>A0A165ACQ9</accession>
<dbReference type="PROSITE" id="PS50865">
    <property type="entry name" value="ZF_MYND_2"/>
    <property type="match status" value="1"/>
</dbReference>
<evidence type="ECO:0000256" key="4">
    <source>
        <dbReference type="PROSITE-ProRule" id="PRU00134"/>
    </source>
</evidence>
<dbReference type="AlphaFoldDB" id="A0A165ACQ9"/>
<dbReference type="Proteomes" id="UP000076722">
    <property type="component" value="Unassembled WGS sequence"/>
</dbReference>
<dbReference type="InterPro" id="IPR002893">
    <property type="entry name" value="Znf_MYND"/>
</dbReference>
<dbReference type="SUPFAM" id="SSF144232">
    <property type="entry name" value="HIT/MYND zinc finger-like"/>
    <property type="match status" value="1"/>
</dbReference>
<reference evidence="6 7" key="1">
    <citation type="journal article" date="2016" name="Mol. Biol. Evol.">
        <title>Comparative Genomics of Early-Diverging Mushroom-Forming Fungi Provides Insights into the Origins of Lignocellulose Decay Capabilities.</title>
        <authorList>
            <person name="Nagy L.G."/>
            <person name="Riley R."/>
            <person name="Tritt A."/>
            <person name="Adam C."/>
            <person name="Daum C."/>
            <person name="Floudas D."/>
            <person name="Sun H."/>
            <person name="Yadav J.S."/>
            <person name="Pangilinan J."/>
            <person name="Larsson K.H."/>
            <person name="Matsuura K."/>
            <person name="Barry K."/>
            <person name="Labutti K."/>
            <person name="Kuo R."/>
            <person name="Ohm R.A."/>
            <person name="Bhattacharya S.S."/>
            <person name="Shirouzu T."/>
            <person name="Yoshinaga Y."/>
            <person name="Martin F.M."/>
            <person name="Grigoriev I.V."/>
            <person name="Hibbett D.S."/>
        </authorList>
    </citation>
    <scope>NUCLEOTIDE SEQUENCE [LARGE SCALE GENOMIC DNA]</scope>
    <source>
        <strain evidence="6 7">HHB9708</strain>
    </source>
</reference>
<feature type="domain" description="MYND-type" evidence="5">
    <location>
        <begin position="5"/>
        <end position="41"/>
    </location>
</feature>
<evidence type="ECO:0000256" key="1">
    <source>
        <dbReference type="ARBA" id="ARBA00022723"/>
    </source>
</evidence>
<proteinExistence type="predicted"/>
<dbReference type="GO" id="GO:0008270">
    <property type="term" value="F:zinc ion binding"/>
    <property type="evidence" value="ECO:0007669"/>
    <property type="project" value="UniProtKB-KW"/>
</dbReference>
<keyword evidence="3" id="KW-0862">Zinc</keyword>